<reference evidence="1 2" key="1">
    <citation type="journal article" date="2013" name="BMC Genomics">
        <title>Genomics-driven discovery of the pneumocandin biosynthetic gene cluster in the fungus Glarea lozoyensis.</title>
        <authorList>
            <person name="Chen L."/>
            <person name="Yue Q."/>
            <person name="Zhang X."/>
            <person name="Xiang M."/>
            <person name="Wang C."/>
            <person name="Li S."/>
            <person name="Che Y."/>
            <person name="Ortiz-Lopez F.J."/>
            <person name="Bills G.F."/>
            <person name="Liu X."/>
            <person name="An Z."/>
        </authorList>
    </citation>
    <scope>NUCLEOTIDE SEQUENCE [LARGE SCALE GENOMIC DNA]</scope>
    <source>
        <strain evidence="2">ATCC 20868 / MF5171</strain>
    </source>
</reference>
<dbReference type="GeneID" id="19464915"/>
<dbReference type="Proteomes" id="UP000016922">
    <property type="component" value="Unassembled WGS sequence"/>
</dbReference>
<accession>S3D6V5</accession>
<name>S3D6V5_GLAL2</name>
<protein>
    <submittedName>
        <fullName evidence="1">Uncharacterized protein</fullName>
    </submittedName>
</protein>
<dbReference type="KEGG" id="glz:GLAREA_05861"/>
<dbReference type="AlphaFoldDB" id="S3D6V5"/>
<organism evidence="1 2">
    <name type="scientific">Glarea lozoyensis (strain ATCC 20868 / MF5171)</name>
    <dbReference type="NCBI Taxonomy" id="1116229"/>
    <lineage>
        <taxon>Eukaryota</taxon>
        <taxon>Fungi</taxon>
        <taxon>Dikarya</taxon>
        <taxon>Ascomycota</taxon>
        <taxon>Pezizomycotina</taxon>
        <taxon>Leotiomycetes</taxon>
        <taxon>Helotiales</taxon>
        <taxon>Helotiaceae</taxon>
        <taxon>Glarea</taxon>
    </lineage>
</organism>
<sequence>MERGFRLGDLPPEIRVIILGFADLEWKTRKRHPFAMVARTMPPLIEALRGWWKRDVYFEALKIFYERAVLPFEKQGIKSRDQNWFRKISARTGKPRSRRSPVLPSLEELHISPNPRDYADHPNLFAADIFLHFLAGTRLKRLQVDMYFPTVKCRARRTCLYCKISTRQHLENVHVGFVRKCSLAEGVRSFTRKSGIVEGNSTLEVYSWIWTAKEGERMDWEKARMALG</sequence>
<dbReference type="EMBL" id="KE145358">
    <property type="protein sequence ID" value="EPE32849.1"/>
    <property type="molecule type" value="Genomic_DNA"/>
</dbReference>
<gene>
    <name evidence="1" type="ORF">GLAREA_05861</name>
</gene>
<dbReference type="HOGENOM" id="CLU_1214864_0_0_1"/>
<dbReference type="OrthoDB" id="10332166at2759"/>
<evidence type="ECO:0000313" key="2">
    <source>
        <dbReference type="Proteomes" id="UP000016922"/>
    </source>
</evidence>
<dbReference type="RefSeq" id="XP_008079466.1">
    <property type="nucleotide sequence ID" value="XM_008081275.1"/>
</dbReference>
<keyword evidence="2" id="KW-1185">Reference proteome</keyword>
<evidence type="ECO:0000313" key="1">
    <source>
        <dbReference type="EMBL" id="EPE32849.1"/>
    </source>
</evidence>
<proteinExistence type="predicted"/>